<keyword evidence="12" id="KW-0902">Two-component regulatory system</keyword>
<evidence type="ECO:0000256" key="7">
    <source>
        <dbReference type="ARBA" id="ARBA00022692"/>
    </source>
</evidence>
<dbReference type="CDD" id="cd00082">
    <property type="entry name" value="HisKA"/>
    <property type="match status" value="1"/>
</dbReference>
<keyword evidence="6" id="KW-0808">Transferase</keyword>
<dbReference type="InterPro" id="IPR050398">
    <property type="entry name" value="HssS/ArlS-like"/>
</dbReference>
<dbReference type="GO" id="GO:0005886">
    <property type="term" value="C:plasma membrane"/>
    <property type="evidence" value="ECO:0007669"/>
    <property type="project" value="UniProtKB-SubCell"/>
</dbReference>
<evidence type="ECO:0000256" key="5">
    <source>
        <dbReference type="ARBA" id="ARBA00022553"/>
    </source>
</evidence>
<name>A0A6I6D5L2_9FIRM</name>
<dbReference type="PROSITE" id="PS50109">
    <property type="entry name" value="HIS_KIN"/>
    <property type="match status" value="1"/>
</dbReference>
<dbReference type="InterPro" id="IPR036890">
    <property type="entry name" value="HATPase_C_sf"/>
</dbReference>
<evidence type="ECO:0000256" key="13">
    <source>
        <dbReference type="ARBA" id="ARBA00023136"/>
    </source>
</evidence>
<dbReference type="SUPFAM" id="SSF55874">
    <property type="entry name" value="ATPase domain of HSP90 chaperone/DNA topoisomerase II/histidine kinase"/>
    <property type="match status" value="1"/>
</dbReference>
<dbReference type="SMART" id="SM00388">
    <property type="entry name" value="HisKA"/>
    <property type="match status" value="1"/>
</dbReference>
<dbReference type="Pfam" id="PF02518">
    <property type="entry name" value="HATPase_c"/>
    <property type="match status" value="1"/>
</dbReference>
<organism evidence="17 18">
    <name type="scientific">Candidatus Syntrophocurvum alkaliphilum</name>
    <dbReference type="NCBI Taxonomy" id="2293317"/>
    <lineage>
        <taxon>Bacteria</taxon>
        <taxon>Bacillati</taxon>
        <taxon>Bacillota</taxon>
        <taxon>Clostridia</taxon>
        <taxon>Eubacteriales</taxon>
        <taxon>Syntrophomonadaceae</taxon>
        <taxon>Candidatus Syntrophocurvum</taxon>
    </lineage>
</organism>
<dbReference type="PANTHER" id="PTHR45528">
    <property type="entry name" value="SENSOR HISTIDINE KINASE CPXA"/>
    <property type="match status" value="1"/>
</dbReference>
<dbReference type="SUPFAM" id="SSF47384">
    <property type="entry name" value="Homodimeric domain of signal transducing histidine kinase"/>
    <property type="match status" value="1"/>
</dbReference>
<keyword evidence="11 14" id="KW-1133">Transmembrane helix</keyword>
<dbReference type="GO" id="GO:0000155">
    <property type="term" value="F:phosphorelay sensor kinase activity"/>
    <property type="evidence" value="ECO:0007669"/>
    <property type="project" value="InterPro"/>
</dbReference>
<dbReference type="CDD" id="cd06225">
    <property type="entry name" value="HAMP"/>
    <property type="match status" value="1"/>
</dbReference>
<evidence type="ECO:0000256" key="3">
    <source>
        <dbReference type="ARBA" id="ARBA00012438"/>
    </source>
</evidence>
<dbReference type="SMART" id="SM00304">
    <property type="entry name" value="HAMP"/>
    <property type="match status" value="1"/>
</dbReference>
<sequence>MKNLPLSYQIWLVIAGIAVAISIFLAVLLPWTLRDFFTTEIYETIESAQSLILRDFTESELTDDIVNFGHIPNRQRQHFQDIRTVNHFLVLKQDSNVSTSHRLPAELIEIIKIDIREQDQTSERYSAQIDERKMFYVITKREAENQEIFLVSYMWDTYREDLVTTLFNRLVFLVAIVFLLSWILSFGLARYLSKPLERLEKKVQKLANRDWQGNIQLNRKDEIGRVGDSVEMLRNQLIKQDETQQTFLQNISHELKTPVMIIRSYTQAIKDGIYPKGELEPTIEVIEEEAKRLEKRIHNLLYLTKLDYLATHNLSYEVFSLNKLISDIVERFYWQRKEIIWSLDLVSLKIKGDKEQWTVVLENLLENQIRYAKNEIKISIKSLDDKVILHLWNDGPQIEQEVLEGLFDKYNKGFKGEFGLGLTIVYQIIKLHNAKIWAQNESEGASFYIEIPLINE</sequence>
<keyword evidence="7 14" id="KW-0812">Transmembrane</keyword>
<dbReference type="SUPFAM" id="SSF158472">
    <property type="entry name" value="HAMP domain-like"/>
    <property type="match status" value="1"/>
</dbReference>
<dbReference type="AlphaFoldDB" id="A0A6I6D5L2"/>
<keyword evidence="8" id="KW-0547">Nucleotide-binding</keyword>
<dbReference type="InterPro" id="IPR003594">
    <property type="entry name" value="HATPase_dom"/>
</dbReference>
<gene>
    <name evidence="17" type="ORF">SYNTR_0083</name>
</gene>
<dbReference type="Pfam" id="PF00512">
    <property type="entry name" value="HisKA"/>
    <property type="match status" value="1"/>
</dbReference>
<feature type="transmembrane region" description="Helical" evidence="14">
    <location>
        <begin position="12"/>
        <end position="33"/>
    </location>
</feature>
<evidence type="ECO:0000256" key="8">
    <source>
        <dbReference type="ARBA" id="ARBA00022741"/>
    </source>
</evidence>
<dbReference type="InterPro" id="IPR004358">
    <property type="entry name" value="Sig_transdc_His_kin-like_C"/>
</dbReference>
<dbReference type="EC" id="2.7.13.3" evidence="3"/>
<comment type="subcellular location">
    <subcellularLocation>
        <location evidence="2">Cell membrane</location>
        <topology evidence="2">Multi-pass membrane protein</topology>
    </subcellularLocation>
</comment>
<evidence type="ECO:0000313" key="18">
    <source>
        <dbReference type="Proteomes" id="UP000426444"/>
    </source>
</evidence>
<feature type="domain" description="Histidine kinase" evidence="15">
    <location>
        <begin position="250"/>
        <end position="455"/>
    </location>
</feature>
<dbReference type="Pfam" id="PF00672">
    <property type="entry name" value="HAMP"/>
    <property type="match status" value="1"/>
</dbReference>
<evidence type="ECO:0000256" key="6">
    <source>
        <dbReference type="ARBA" id="ARBA00022679"/>
    </source>
</evidence>
<evidence type="ECO:0000256" key="1">
    <source>
        <dbReference type="ARBA" id="ARBA00000085"/>
    </source>
</evidence>
<accession>A0A6I6D5L2</accession>
<dbReference type="InterPro" id="IPR003661">
    <property type="entry name" value="HisK_dim/P_dom"/>
</dbReference>
<dbReference type="GO" id="GO:0005524">
    <property type="term" value="F:ATP binding"/>
    <property type="evidence" value="ECO:0007669"/>
    <property type="project" value="UniProtKB-KW"/>
</dbReference>
<keyword evidence="4" id="KW-1003">Cell membrane</keyword>
<dbReference type="KEGG" id="salq:SYNTR_0083"/>
<evidence type="ECO:0000256" key="10">
    <source>
        <dbReference type="ARBA" id="ARBA00022840"/>
    </source>
</evidence>
<feature type="transmembrane region" description="Helical" evidence="14">
    <location>
        <begin position="170"/>
        <end position="192"/>
    </location>
</feature>
<dbReference type="OrthoDB" id="9780718at2"/>
<evidence type="ECO:0000256" key="12">
    <source>
        <dbReference type="ARBA" id="ARBA00023012"/>
    </source>
</evidence>
<dbReference type="SMART" id="SM00387">
    <property type="entry name" value="HATPase_c"/>
    <property type="match status" value="1"/>
</dbReference>
<keyword evidence="9 17" id="KW-0418">Kinase</keyword>
<dbReference type="FunFam" id="1.10.287.130:FF:000073">
    <property type="entry name" value="Two-component sensor histidine kinase"/>
    <property type="match status" value="1"/>
</dbReference>
<keyword evidence="10" id="KW-0067">ATP-binding</keyword>
<dbReference type="PROSITE" id="PS50885">
    <property type="entry name" value="HAMP"/>
    <property type="match status" value="1"/>
</dbReference>
<evidence type="ECO:0000259" key="16">
    <source>
        <dbReference type="PROSITE" id="PS50885"/>
    </source>
</evidence>
<dbReference type="InterPro" id="IPR005467">
    <property type="entry name" value="His_kinase_dom"/>
</dbReference>
<dbReference type="Gene3D" id="6.10.340.10">
    <property type="match status" value="1"/>
</dbReference>
<dbReference type="PANTHER" id="PTHR45528:SF1">
    <property type="entry name" value="SENSOR HISTIDINE KINASE CPXA"/>
    <property type="match status" value="1"/>
</dbReference>
<reference evidence="18" key="1">
    <citation type="journal article" date="2019" name="Microbiology">
        <title>Complete Genome Sequence of an Uncultured Bacterium of the Candidate Phylum Bipolaricaulota.</title>
        <authorList>
            <person name="Kadnikov V.V."/>
            <person name="Mardanov A.V."/>
            <person name="Beletsky A.V."/>
            <person name="Frank Y.A."/>
            <person name="Karnachuk O.V."/>
            <person name="Ravin N.V."/>
        </authorList>
    </citation>
    <scope>NUCLEOTIDE SEQUENCE [LARGE SCALE GENOMIC DNA]</scope>
</reference>
<dbReference type="InterPro" id="IPR036097">
    <property type="entry name" value="HisK_dim/P_sf"/>
</dbReference>
<evidence type="ECO:0000256" key="14">
    <source>
        <dbReference type="SAM" id="Phobius"/>
    </source>
</evidence>
<keyword evidence="18" id="KW-1185">Reference proteome</keyword>
<evidence type="ECO:0000256" key="2">
    <source>
        <dbReference type="ARBA" id="ARBA00004651"/>
    </source>
</evidence>
<dbReference type="InterPro" id="IPR003660">
    <property type="entry name" value="HAMP_dom"/>
</dbReference>
<dbReference type="RefSeq" id="WP_156202647.1">
    <property type="nucleotide sequence ID" value="NZ_CP046457.1"/>
</dbReference>
<dbReference type="Gene3D" id="3.30.565.10">
    <property type="entry name" value="Histidine kinase-like ATPase, C-terminal domain"/>
    <property type="match status" value="1"/>
</dbReference>
<evidence type="ECO:0000313" key="17">
    <source>
        <dbReference type="EMBL" id="QGT98676.1"/>
    </source>
</evidence>
<evidence type="ECO:0000256" key="9">
    <source>
        <dbReference type="ARBA" id="ARBA00022777"/>
    </source>
</evidence>
<dbReference type="EMBL" id="CP046457">
    <property type="protein sequence ID" value="QGT98676.1"/>
    <property type="molecule type" value="Genomic_DNA"/>
</dbReference>
<keyword evidence="13 14" id="KW-0472">Membrane</keyword>
<comment type="catalytic activity">
    <reaction evidence="1">
        <text>ATP + protein L-histidine = ADP + protein N-phospho-L-histidine.</text>
        <dbReference type="EC" id="2.7.13.3"/>
    </reaction>
</comment>
<dbReference type="Proteomes" id="UP000426444">
    <property type="component" value="Chromosome"/>
</dbReference>
<evidence type="ECO:0000256" key="11">
    <source>
        <dbReference type="ARBA" id="ARBA00022989"/>
    </source>
</evidence>
<feature type="domain" description="HAMP" evidence="16">
    <location>
        <begin position="190"/>
        <end position="242"/>
    </location>
</feature>
<evidence type="ECO:0000256" key="4">
    <source>
        <dbReference type="ARBA" id="ARBA00022475"/>
    </source>
</evidence>
<keyword evidence="5" id="KW-0597">Phosphoprotein</keyword>
<dbReference type="PRINTS" id="PR00344">
    <property type="entry name" value="BCTRLSENSOR"/>
</dbReference>
<evidence type="ECO:0000259" key="15">
    <source>
        <dbReference type="PROSITE" id="PS50109"/>
    </source>
</evidence>
<dbReference type="Gene3D" id="1.10.287.130">
    <property type="match status" value="1"/>
</dbReference>
<protein>
    <recommendedName>
        <fullName evidence="3">histidine kinase</fullName>
        <ecNumber evidence="3">2.7.13.3</ecNumber>
    </recommendedName>
</protein>
<proteinExistence type="predicted"/>